<evidence type="ECO:0000313" key="1">
    <source>
        <dbReference type="EMBL" id="KAK1393905.1"/>
    </source>
</evidence>
<dbReference type="AlphaFoldDB" id="A0AAD8IXP6"/>
<reference evidence="1" key="1">
    <citation type="submission" date="2023-02" db="EMBL/GenBank/DDBJ databases">
        <title>Genome of toxic invasive species Heracleum sosnowskyi carries increased number of genes despite the absence of recent whole-genome duplications.</title>
        <authorList>
            <person name="Schelkunov M."/>
            <person name="Shtratnikova V."/>
            <person name="Makarenko M."/>
            <person name="Klepikova A."/>
            <person name="Omelchenko D."/>
            <person name="Novikova G."/>
            <person name="Obukhova E."/>
            <person name="Bogdanov V."/>
            <person name="Penin A."/>
            <person name="Logacheva M."/>
        </authorList>
    </citation>
    <scope>NUCLEOTIDE SEQUENCE</scope>
    <source>
        <strain evidence="1">Hsosn_3</strain>
        <tissue evidence="1">Leaf</tissue>
    </source>
</reference>
<evidence type="ECO:0000313" key="2">
    <source>
        <dbReference type="Proteomes" id="UP001237642"/>
    </source>
</evidence>
<comment type="caution">
    <text evidence="1">The sequence shown here is derived from an EMBL/GenBank/DDBJ whole genome shotgun (WGS) entry which is preliminary data.</text>
</comment>
<protein>
    <submittedName>
        <fullName evidence="1">Uncharacterized protein</fullName>
    </submittedName>
</protein>
<sequence>MKIGGLSATQVLLASKKIALNPLEVDFFFGLLDDYRYAYVQGADYDQEKAETLKAYAMWEEKDGVASHKVKQDSPGTKPHQIGRAGLEGKENLIGSLYASIIAFEHGTIKAILAFGIEALFTAFSQQCLNTYKDRKST</sequence>
<proteinExistence type="predicted"/>
<name>A0AAD8IXP6_9APIA</name>
<keyword evidence="2" id="KW-1185">Reference proteome</keyword>
<reference evidence="1" key="2">
    <citation type="submission" date="2023-05" db="EMBL/GenBank/DDBJ databases">
        <authorList>
            <person name="Schelkunov M.I."/>
        </authorList>
    </citation>
    <scope>NUCLEOTIDE SEQUENCE</scope>
    <source>
        <strain evidence="1">Hsosn_3</strain>
        <tissue evidence="1">Leaf</tissue>
    </source>
</reference>
<accession>A0AAD8IXP6</accession>
<dbReference type="EMBL" id="JAUIZM010000003">
    <property type="protein sequence ID" value="KAK1393905.1"/>
    <property type="molecule type" value="Genomic_DNA"/>
</dbReference>
<organism evidence="1 2">
    <name type="scientific">Heracleum sosnowskyi</name>
    <dbReference type="NCBI Taxonomy" id="360622"/>
    <lineage>
        <taxon>Eukaryota</taxon>
        <taxon>Viridiplantae</taxon>
        <taxon>Streptophyta</taxon>
        <taxon>Embryophyta</taxon>
        <taxon>Tracheophyta</taxon>
        <taxon>Spermatophyta</taxon>
        <taxon>Magnoliopsida</taxon>
        <taxon>eudicotyledons</taxon>
        <taxon>Gunneridae</taxon>
        <taxon>Pentapetalae</taxon>
        <taxon>asterids</taxon>
        <taxon>campanulids</taxon>
        <taxon>Apiales</taxon>
        <taxon>Apiaceae</taxon>
        <taxon>Apioideae</taxon>
        <taxon>apioid superclade</taxon>
        <taxon>Tordylieae</taxon>
        <taxon>Tordyliinae</taxon>
        <taxon>Heracleum</taxon>
    </lineage>
</organism>
<gene>
    <name evidence="1" type="ORF">POM88_012961</name>
</gene>
<dbReference type="Proteomes" id="UP001237642">
    <property type="component" value="Unassembled WGS sequence"/>
</dbReference>